<keyword evidence="1" id="KW-0472">Membrane</keyword>
<keyword evidence="1" id="KW-1133">Transmembrane helix</keyword>
<feature type="domain" description="VWFA" evidence="2">
    <location>
        <begin position="246"/>
        <end position="410"/>
    </location>
</feature>
<accession>A0A845DTL3</accession>
<evidence type="ECO:0000313" key="4">
    <source>
        <dbReference type="Proteomes" id="UP000460949"/>
    </source>
</evidence>
<evidence type="ECO:0000256" key="1">
    <source>
        <dbReference type="SAM" id="Phobius"/>
    </source>
</evidence>
<reference evidence="3 4" key="1">
    <citation type="submission" date="2019-11" db="EMBL/GenBank/DDBJ databases">
        <title>Genome sequences of 17 halophilic strains isolated from different environments.</title>
        <authorList>
            <person name="Furrow R.E."/>
        </authorList>
    </citation>
    <scope>NUCLEOTIDE SEQUENCE [LARGE SCALE GENOMIC DNA]</scope>
    <source>
        <strain evidence="3 4">22511_23_Filter</strain>
    </source>
</reference>
<evidence type="ECO:0000259" key="2">
    <source>
        <dbReference type="SMART" id="SM00327"/>
    </source>
</evidence>
<feature type="transmembrane region" description="Helical" evidence="1">
    <location>
        <begin position="25"/>
        <end position="44"/>
    </location>
</feature>
<protein>
    <submittedName>
        <fullName evidence="3">DUF58 domain-containing protein</fullName>
    </submittedName>
</protein>
<dbReference type="Pfam" id="PF01882">
    <property type="entry name" value="DUF58"/>
    <property type="match status" value="1"/>
</dbReference>
<dbReference type="InterPro" id="IPR036465">
    <property type="entry name" value="vWFA_dom_sf"/>
</dbReference>
<comment type="caution">
    <text evidence="3">The sequence shown here is derived from an EMBL/GenBank/DDBJ whole genome shotgun (WGS) entry which is preliminary data.</text>
</comment>
<dbReference type="RefSeq" id="WP_160837250.1">
    <property type="nucleotide sequence ID" value="NZ_WMET01000002.1"/>
</dbReference>
<dbReference type="SMART" id="SM00327">
    <property type="entry name" value="VWA"/>
    <property type="match status" value="1"/>
</dbReference>
<dbReference type="AlphaFoldDB" id="A0A845DTL3"/>
<organism evidence="3 4">
    <name type="scientific">Halobacillus litoralis</name>
    <dbReference type="NCBI Taxonomy" id="45668"/>
    <lineage>
        <taxon>Bacteria</taxon>
        <taxon>Bacillati</taxon>
        <taxon>Bacillota</taxon>
        <taxon>Bacilli</taxon>
        <taxon>Bacillales</taxon>
        <taxon>Bacillaceae</taxon>
        <taxon>Halobacillus</taxon>
    </lineage>
</organism>
<dbReference type="PANTHER" id="PTHR33608">
    <property type="entry name" value="BLL2464 PROTEIN"/>
    <property type="match status" value="1"/>
</dbReference>
<evidence type="ECO:0000313" key="3">
    <source>
        <dbReference type="EMBL" id="MYL20498.1"/>
    </source>
</evidence>
<dbReference type="InterPro" id="IPR002881">
    <property type="entry name" value="DUF58"/>
</dbReference>
<dbReference type="InterPro" id="IPR002035">
    <property type="entry name" value="VWF_A"/>
</dbReference>
<dbReference type="PANTHER" id="PTHR33608:SF3">
    <property type="entry name" value="SLR2013 PROTEIN"/>
    <property type="match status" value="1"/>
</dbReference>
<name>A0A845DTL3_9BACI</name>
<gene>
    <name evidence="3" type="ORF">GLW04_11395</name>
</gene>
<dbReference type="EMBL" id="WMET01000002">
    <property type="protein sequence ID" value="MYL20498.1"/>
    <property type="molecule type" value="Genomic_DNA"/>
</dbReference>
<keyword evidence="1" id="KW-0812">Transmembrane</keyword>
<proteinExistence type="predicted"/>
<dbReference type="Proteomes" id="UP000460949">
    <property type="component" value="Unassembled WGS sequence"/>
</dbReference>
<dbReference type="SUPFAM" id="SSF53300">
    <property type="entry name" value="vWA-like"/>
    <property type="match status" value="1"/>
</dbReference>
<sequence length="452" mass="51956">MTRSFRSWWDLFLFRDRGIVPTRRLLYLAAVLLVLVTGLAALGVSPPYLLSLNAVVFLLSLLDLTLMPAKKQIHLRRSMDEEIERGLKNEAAFSVENNSDRPMFIEVIDHFPSSFSKPFPLKGWINGRGGSDLVFSFTAGQRGDYRIPSISYRWRSSIGLWARQGRSDQEMKVRVIPDLSGSRDFLKDAQRFLLYEGTRIRKDRVGSGEFSQIRSYVTGDDIRKINWRQTAKQQELMMNEYEPEHGKYVTILIDCGRMMGVELEDHNRLEKALEAALTVTTAALKRGDYVSLAAFSKHVHVYVPPGKGMAHMQTILKEVYHLEVEGYESNYASVFQYLQSVQNKRSLFLLFSDVTTFLYEETALHYLMRLRRSHLFLMVGIRDRTVDEAASRSPEDVTSTMVKSMAQKQLMDKKEEMRRWESRGLPMVEAPEEALASASVSYYIDIMNRGLL</sequence>